<organism evidence="1 2">
    <name type="scientific">Siminovitchia thermophila</name>
    <dbReference type="NCBI Taxonomy" id="1245522"/>
    <lineage>
        <taxon>Bacteria</taxon>
        <taxon>Bacillati</taxon>
        <taxon>Bacillota</taxon>
        <taxon>Bacilli</taxon>
        <taxon>Bacillales</taxon>
        <taxon>Bacillaceae</taxon>
        <taxon>Siminovitchia</taxon>
    </lineage>
</organism>
<keyword evidence="1" id="KW-0548">Nucleotidyltransferase</keyword>
<dbReference type="NCBIfam" id="NF033084">
    <property type="entry name" value="ANT_6"/>
    <property type="match status" value="1"/>
</dbReference>
<dbReference type="SUPFAM" id="SSF81631">
    <property type="entry name" value="PAP/OAS1 substrate-binding domain"/>
    <property type="match status" value="1"/>
</dbReference>
<keyword evidence="2" id="KW-1185">Reference proteome</keyword>
<dbReference type="InterPro" id="IPR007530">
    <property type="entry name" value="Aminoglycoside_adenylylTfrase"/>
</dbReference>
<dbReference type="Gene3D" id="3.30.460.10">
    <property type="entry name" value="Beta Polymerase, domain 2"/>
    <property type="match status" value="1"/>
</dbReference>
<dbReference type="EMBL" id="JAFBFH010000001">
    <property type="protein sequence ID" value="MBM7713292.1"/>
    <property type="molecule type" value="Genomic_DNA"/>
</dbReference>
<protein>
    <submittedName>
        <fullName evidence="1">Aminoglycoside 6-adenylyltransferase</fullName>
        <ecNumber evidence="1">2.7.7.-</ecNumber>
    </submittedName>
</protein>
<dbReference type="InterPro" id="IPR043519">
    <property type="entry name" value="NT_sf"/>
</dbReference>
<evidence type="ECO:0000313" key="2">
    <source>
        <dbReference type="Proteomes" id="UP000823485"/>
    </source>
</evidence>
<sequence>MRKEKEMINLFKNIVMNDDGIRLSVLEGSRTNQNIPKDDFQDYDISFFVTDIAPYKKDDDWLNIFGNMVFMQKPEDMELFPAEFEHWFTYIMYFNDGIKIDLSLIPLDEVNKYFSNSDGLVEILVDKDDRISKAIIPSDIKYWTKKPNEQEFDDCCNEFWNVSAYVAKGLFRKELLFALDHFNQILRPELLRMISWEVGLRKGFNFSVGKNYKFIDQYLPEKEFDKLTKTFSLSGYRESWESFELCCQMFRTYSKKVASSLGYKYPEYDQKMTRFIRNVYEKLSEK</sequence>
<keyword evidence="1" id="KW-0808">Transferase</keyword>
<dbReference type="SUPFAM" id="SSF81301">
    <property type="entry name" value="Nucleotidyltransferase"/>
    <property type="match status" value="1"/>
</dbReference>
<name>A0ABS2R0Z1_9BACI</name>
<dbReference type="Pfam" id="PF04439">
    <property type="entry name" value="Adenyl_transf"/>
    <property type="match status" value="1"/>
</dbReference>
<dbReference type="Proteomes" id="UP000823485">
    <property type="component" value="Unassembled WGS sequence"/>
</dbReference>
<dbReference type="RefSeq" id="WP_205177999.1">
    <property type="nucleotide sequence ID" value="NZ_JAFBFH010000001.1"/>
</dbReference>
<gene>
    <name evidence="1" type="ORF">JOC94_000258</name>
</gene>
<dbReference type="EC" id="2.7.7.-" evidence="1"/>
<dbReference type="GO" id="GO:0016779">
    <property type="term" value="F:nucleotidyltransferase activity"/>
    <property type="evidence" value="ECO:0007669"/>
    <property type="project" value="UniProtKB-KW"/>
</dbReference>
<comment type="caution">
    <text evidence="1">The sequence shown here is derived from an EMBL/GenBank/DDBJ whole genome shotgun (WGS) entry which is preliminary data.</text>
</comment>
<evidence type="ECO:0000313" key="1">
    <source>
        <dbReference type="EMBL" id="MBM7713292.1"/>
    </source>
</evidence>
<accession>A0ABS2R0Z1</accession>
<proteinExistence type="predicted"/>
<dbReference type="Gene3D" id="1.20.120.330">
    <property type="entry name" value="Nucleotidyltransferases domain 2"/>
    <property type="match status" value="1"/>
</dbReference>
<dbReference type="PIRSF" id="PIRSF000812">
    <property type="entry name" value="AAD"/>
    <property type="match status" value="1"/>
</dbReference>
<reference evidence="1 2" key="1">
    <citation type="submission" date="2021-01" db="EMBL/GenBank/DDBJ databases">
        <title>Genomic Encyclopedia of Type Strains, Phase IV (KMG-IV): sequencing the most valuable type-strain genomes for metagenomic binning, comparative biology and taxonomic classification.</title>
        <authorList>
            <person name="Goeker M."/>
        </authorList>
    </citation>
    <scope>NUCLEOTIDE SEQUENCE [LARGE SCALE GENOMIC DNA]</scope>
    <source>
        <strain evidence="1 2">DSM 105453</strain>
    </source>
</reference>